<dbReference type="EMBL" id="MSRR01000021">
    <property type="protein sequence ID" value="OMG34302.1"/>
    <property type="molecule type" value="Genomic_DNA"/>
</dbReference>
<accession>A0A854D750</accession>
<comment type="caution">
    <text evidence="2">The sequence shown here is derived from an EMBL/GenBank/DDBJ whole genome shotgun (WGS) entry which is preliminary data.</text>
</comment>
<sequence length="196" mass="22308">MTTVFEIASQFLKMDKRQSIESLKLQKLCFYAFGWYAHLTARSLFSEAFYAMPYGPVVGELLSAHAGELRVSVPMIDRQISERQDGSEVELSPYVQSVLSGVWSHFRNKSSWDMVEETHRETVWEDAWEARPEGSKRGTMGHPEIVEYFLNRSLSPSEAAALPDPLITIVDSSELGDRKELRGKYLDYFSEIAASE</sequence>
<dbReference type="Proteomes" id="UP000187035">
    <property type="component" value="Unassembled WGS sequence"/>
</dbReference>
<name>A0A854D750_ACTNA</name>
<organism evidence="2 3">
    <name type="scientific">Actinomyces naeslundii</name>
    <dbReference type="NCBI Taxonomy" id="1655"/>
    <lineage>
        <taxon>Bacteria</taxon>
        <taxon>Bacillati</taxon>
        <taxon>Actinomycetota</taxon>
        <taxon>Actinomycetes</taxon>
        <taxon>Actinomycetales</taxon>
        <taxon>Actinomycetaceae</taxon>
        <taxon>Actinomyces</taxon>
    </lineage>
</organism>
<gene>
    <name evidence="2" type="ORF">BKH33_10145</name>
</gene>
<dbReference type="GeneID" id="64256454"/>
<dbReference type="RefSeq" id="WP_076142728.1">
    <property type="nucleotide sequence ID" value="NZ_CP066049.1"/>
</dbReference>
<evidence type="ECO:0000313" key="3">
    <source>
        <dbReference type="Proteomes" id="UP000187035"/>
    </source>
</evidence>
<evidence type="ECO:0000259" key="1">
    <source>
        <dbReference type="Pfam" id="PF13274"/>
    </source>
</evidence>
<reference evidence="2 3" key="1">
    <citation type="submission" date="2016-12" db="EMBL/GenBank/DDBJ databases">
        <title>Genomic comparison of strains in the 'Actinomyces naeslundii' group.</title>
        <authorList>
            <person name="Mughal S.R."/>
            <person name="Do T."/>
            <person name="Gilbert S.C."/>
            <person name="Witherden E.A."/>
            <person name="Didelot X."/>
            <person name="Beighton D."/>
        </authorList>
    </citation>
    <scope>NUCLEOTIDE SEQUENCE [LARGE SCALE GENOMIC DNA]</scope>
    <source>
        <strain evidence="2 3">NCTC 10301</strain>
    </source>
</reference>
<evidence type="ECO:0000313" key="2">
    <source>
        <dbReference type="EMBL" id="OMG34302.1"/>
    </source>
</evidence>
<feature type="domain" description="Antitoxin SocA-like Panacea" evidence="1">
    <location>
        <begin position="25"/>
        <end position="125"/>
    </location>
</feature>
<protein>
    <recommendedName>
        <fullName evidence="1">Antitoxin SocA-like Panacea domain-containing protein</fullName>
    </recommendedName>
</protein>
<dbReference type="Pfam" id="PF13274">
    <property type="entry name" value="SocA_Panacea"/>
    <property type="match status" value="1"/>
</dbReference>
<proteinExistence type="predicted"/>
<dbReference type="AlphaFoldDB" id="A0A854D750"/>
<dbReference type="InterPro" id="IPR025272">
    <property type="entry name" value="SocA_Panacea"/>
</dbReference>